<dbReference type="Pfam" id="PF21984">
    <property type="entry name" value="DnaD_N"/>
    <property type="match status" value="1"/>
</dbReference>
<dbReference type="AlphaFoldDB" id="A0A1G8Q3W5"/>
<dbReference type="Pfam" id="PF07261">
    <property type="entry name" value="DnaB_2"/>
    <property type="match status" value="1"/>
</dbReference>
<dbReference type="RefSeq" id="WP_093191309.1">
    <property type="nucleotide sequence ID" value="NZ_FNEV01000001.1"/>
</dbReference>
<evidence type="ECO:0000259" key="3">
    <source>
        <dbReference type="Pfam" id="PF21984"/>
    </source>
</evidence>
<dbReference type="InterPro" id="IPR053843">
    <property type="entry name" value="DnaD_N"/>
</dbReference>
<evidence type="ECO:0000313" key="4">
    <source>
        <dbReference type="EMBL" id="SDI98760.1"/>
    </source>
</evidence>
<accession>A0A1G8Q3W5</accession>
<dbReference type="InterPro" id="IPR053162">
    <property type="entry name" value="DnaD"/>
</dbReference>
<dbReference type="Gene3D" id="1.10.10.10">
    <property type="entry name" value="Winged helix-like DNA-binding domain superfamily/Winged helix DNA-binding domain"/>
    <property type="match status" value="1"/>
</dbReference>
<organism evidence="4 5">
    <name type="scientific">Salimicrobium halophilum</name>
    <dbReference type="NCBI Taxonomy" id="86666"/>
    <lineage>
        <taxon>Bacteria</taxon>
        <taxon>Bacillati</taxon>
        <taxon>Bacillota</taxon>
        <taxon>Bacilli</taxon>
        <taxon>Bacillales</taxon>
        <taxon>Bacillaceae</taxon>
        <taxon>Salimicrobium</taxon>
    </lineage>
</organism>
<reference evidence="5" key="1">
    <citation type="submission" date="2016-10" db="EMBL/GenBank/DDBJ databases">
        <authorList>
            <person name="Varghese N."/>
            <person name="Submissions S."/>
        </authorList>
    </citation>
    <scope>NUCLEOTIDE SEQUENCE [LARGE SCALE GENOMIC DNA]</scope>
    <source>
        <strain evidence="5">DSM 4771</strain>
    </source>
</reference>
<feature type="domain" description="DnaB/C C-terminal" evidence="2">
    <location>
        <begin position="127"/>
        <end position="197"/>
    </location>
</feature>
<evidence type="ECO:0000256" key="1">
    <source>
        <dbReference type="ARBA" id="ARBA00093462"/>
    </source>
</evidence>
<dbReference type="InterPro" id="IPR036388">
    <property type="entry name" value="WH-like_DNA-bd_sf"/>
</dbReference>
<dbReference type="Gene3D" id="1.10.10.630">
    <property type="entry name" value="DnaD domain-like"/>
    <property type="match status" value="1"/>
</dbReference>
<dbReference type="OrthoDB" id="9770238at2"/>
<dbReference type="EMBL" id="FNEV01000001">
    <property type="protein sequence ID" value="SDI98760.1"/>
    <property type="molecule type" value="Genomic_DNA"/>
</dbReference>
<feature type="domain" description="DnaD N-terminal" evidence="3">
    <location>
        <begin position="18"/>
        <end position="115"/>
    </location>
</feature>
<dbReference type="SUPFAM" id="SSF158499">
    <property type="entry name" value="DnaD domain-like"/>
    <property type="match status" value="1"/>
</dbReference>
<dbReference type="Proteomes" id="UP000199225">
    <property type="component" value="Unassembled WGS sequence"/>
</dbReference>
<proteinExistence type="inferred from homology"/>
<dbReference type="InterPro" id="IPR006343">
    <property type="entry name" value="DnaB/C_C"/>
</dbReference>
<gene>
    <name evidence="4" type="ORF">SAMN04490247_0348</name>
</gene>
<dbReference type="NCBIfam" id="TIGR01446">
    <property type="entry name" value="DnaD_dom"/>
    <property type="match status" value="1"/>
</dbReference>
<keyword evidence="5" id="KW-1185">Reference proteome</keyword>
<protein>
    <submittedName>
        <fullName evidence="4">DNA replication protein DnaD</fullName>
    </submittedName>
</protein>
<comment type="similarity">
    <text evidence="1">Belongs to the DnaB/DnaD family.</text>
</comment>
<evidence type="ECO:0000313" key="5">
    <source>
        <dbReference type="Proteomes" id="UP000199225"/>
    </source>
</evidence>
<dbReference type="STRING" id="86666.SAMN04490247_0348"/>
<sequence length="228" mass="26809">MTNHPSYESMLQKQLILPQGLLTSYKRMGMNETELAIVLQLWRFQQEGVNFPTPAELIHFLTISEEECSMLLRALIQKGLIEILDEKGPDNIIQEKYSLEPLFARLFQPETKPKEKKDVPKESLFPLFEKEFGRPLSPFEIETINIWLDEEHYQEDLIKAALREAVLMGKMNFKYIDRILAEWQRKGIKSVKEAKNHGKQFRNHQKSNTVPASPKRDVSLYYNWLEDE</sequence>
<evidence type="ECO:0000259" key="2">
    <source>
        <dbReference type="Pfam" id="PF07261"/>
    </source>
</evidence>
<dbReference type="PANTHER" id="PTHR37293:SF6">
    <property type="entry name" value="DNA REPLICATION PROTEIN DNAD"/>
    <property type="match status" value="1"/>
</dbReference>
<dbReference type="PANTHER" id="PTHR37293">
    <property type="entry name" value="PHAGE REPLICATION PROTEIN-RELATED"/>
    <property type="match status" value="1"/>
</dbReference>
<dbReference type="InterPro" id="IPR034829">
    <property type="entry name" value="DnaD-like_sf"/>
</dbReference>
<name>A0A1G8Q3W5_9BACI</name>